<feature type="compositionally biased region" description="Basic and acidic residues" evidence="11">
    <location>
        <begin position="3711"/>
        <end position="3720"/>
    </location>
</feature>
<dbReference type="Pfam" id="PF01885">
    <property type="entry name" value="PTS_2-RNA"/>
    <property type="match status" value="1"/>
</dbReference>
<feature type="region of interest" description="Disordered" evidence="11">
    <location>
        <begin position="3448"/>
        <end position="3474"/>
    </location>
</feature>
<dbReference type="InterPro" id="IPR041588">
    <property type="entry name" value="Integrase_H2C2"/>
</dbReference>
<evidence type="ECO:0000256" key="7">
    <source>
        <dbReference type="ARBA" id="ARBA00022801"/>
    </source>
</evidence>
<feature type="region of interest" description="Disordered" evidence="11">
    <location>
        <begin position="2538"/>
        <end position="2565"/>
    </location>
</feature>
<dbReference type="GO" id="GO:0016787">
    <property type="term" value="F:hydrolase activity"/>
    <property type="evidence" value="ECO:0007669"/>
    <property type="project" value="UniProtKB-KW"/>
</dbReference>
<dbReference type="InterPro" id="IPR012337">
    <property type="entry name" value="RNaseH-like_sf"/>
</dbReference>
<dbReference type="PANTHER" id="PTHR37984:SF5">
    <property type="entry name" value="PROTEIN NYNRIN-LIKE"/>
    <property type="match status" value="1"/>
</dbReference>
<dbReference type="Gene3D" id="3.20.170.30">
    <property type="match status" value="1"/>
</dbReference>
<dbReference type="GO" id="GO:0004519">
    <property type="term" value="F:endonuclease activity"/>
    <property type="evidence" value="ECO:0007669"/>
    <property type="project" value="UniProtKB-KW"/>
</dbReference>
<protein>
    <submittedName>
        <fullName evidence="14">Pro-Pol polyprotein</fullName>
    </submittedName>
</protein>
<dbReference type="InterPro" id="IPR050951">
    <property type="entry name" value="Retrovirus_Pol_polyprotein"/>
</dbReference>
<dbReference type="PANTHER" id="PTHR37984">
    <property type="entry name" value="PROTEIN CBG26694"/>
    <property type="match status" value="1"/>
</dbReference>
<dbReference type="GO" id="GO:0015074">
    <property type="term" value="P:DNA integration"/>
    <property type="evidence" value="ECO:0007669"/>
    <property type="project" value="InterPro"/>
</dbReference>
<dbReference type="PROSITE" id="PS50994">
    <property type="entry name" value="INTEGRASE"/>
    <property type="match status" value="1"/>
</dbReference>
<dbReference type="GO" id="GO:0003676">
    <property type="term" value="F:nucleic acid binding"/>
    <property type="evidence" value="ECO:0007669"/>
    <property type="project" value="InterPro"/>
</dbReference>
<feature type="region of interest" description="Disordered" evidence="11">
    <location>
        <begin position="126"/>
        <end position="146"/>
    </location>
</feature>
<evidence type="ECO:0000256" key="4">
    <source>
        <dbReference type="ARBA" id="ARBA00022723"/>
    </source>
</evidence>
<keyword evidence="7" id="KW-0378">Hydrolase</keyword>
<sequence length="4522" mass="485903">MSQFAPFLHEPVFWKNGQIVPGGFAVDLKLAAALGLALGLALGAPLAPPFPPPLPPLAAKVLSPRLAANACLRSSLSWEEQREAAHRAVAHSTYSTTAGEPSDPSAALAKAQKEIRQLKAAAKAAAARPSGAAPKDSTLAAGPGAKGGGKGAASKICFHFRDHGNCPKGDSCPFSHDKELRKQALAAKRGESTLAAKGGKGGGKGGGKAGAAPKAKPKAKPKAAAKAAPKPPGTVCPFFQKTGSCRKGANCDMVHSLLAGQGQALPANWGPPSGASMSNPFAAFSIQIGSSGVQAGLPAADPKGAVREHALALKKGESGRFSALDELPGDWWSLAENEPGGYQYRTVVQVLGKRVECMLDGCAGANHVTEELLVGMLNRAAELGIGTEDPRFPVVKLEKWVHPEFVHGIASGAPVPLKGAAVLRVTLLEGKTPEEARAGPEIFVRCKIAARGSSDWHGLILGGRALDCASRMGLGFRPGPEHHILDTLSIRIPRCEDYTRVRKDRAYAFEARLSSLDGAGCSEPGGTDRELLRYSGAEPLELAPGDGVLVPVEREVQSSADGSLTEAVFPVDCGVEAVPGLWTTGAAEGFVLLAAQELDYTLEPGDVVAEVRSGLVETAACDCGAVETTFLSPKEEGPCETCGVAKAPELSEGCFSCGSSERTAVRSYQGCGSFSRTRGRRSACTRVGVFSVLAAVTALYGCGSYERPVEDPMVVTFLGSVPEENSWWDAPGGVASVWGRRPCADELSSPSVKDKPFETCLLQRSGDAWRLWDTRDLRSGPSVALSGDIPVTERLAVFRTRRGPKWAGWVKGSATVGLKCSAAARDASAADTASNPSYHIVESWDIEKMMEEPPTDYYYDRLLEDLRKRHPQADSHLIDHLVSLEAFLDKSILFGFSFGINKAEVAVAEGKLLGHKIGRSGSSPDEERCQAVVDFPPLREKLHIQQFLGCANWLRGYLPAEYGHAAKVLGQWQKPGAEFPEGGLGAGATAGCKAFKAIKQMMRRHICLASFDEAAAADGSCPLEQIADASGIAVGGSVLQMTRDLSRVKVLMTHSKSLTPAQQNWPPLIQEAFAQLEVKRATRRTFGSIRTVCWTDHANLTRAQTSDIGLDPKLVRWVGEILLDGSEIRSLSGRSATLGDSFSRNPKDRDRLLEARTRDLQGISGRLRGFDLDQYLGEGTEGTGPVPWAVGSDAVPDTVDRAPVAVPVAVATEVPVRVMVVFDYLRWSEQDAALVEIQSAFQRSLPGLSIAMRGCWGPFEDSEGLASHFDGGANRLAGLLTSCAKVLREATGFKPQFLVGLGQGGLVTATLQARNLQRKEARAAGEAWAGIKAIWSVRPRLWRTQSGHQKIAESCPELQKDFPEPPLRGFGVVGKIAAGDEVLRSLRLDGSKGIEESSIRGMLSEPSRGMWDHDGLCACGKRTYLFSRCPSCIEQEALDTAVEIAEREDAEAPEQGLDSLVSGRLQEARRPRLDGRRWDFQHAPCALSRRKDAVNLDANFSNSSPVDTIKSGVVLSWSVEPNWHGHRHLINAVCETLWRASGQEMALDPAFDRLLCMIGKPRRVEGWFDSEGEACIAHRRGLRKQGVLATFRCVGEGHWTTAPLTAKIVVDESNKARTLCFVGDLHREQCVVLELLTQHLVLTKWDHQASKVKVKVDPKSFAYPMEVSADVLRREQLAVQARDAAGVSEFRVTGSIRTAWYEAQRRDPSLAAALKKPEAPMVLGADGLLERDVTLKTGQTVTVPVVPNGLAGANGVTWRRACYNAVHCGVLGAHRSADVTTKLLERAVWWPDLAKDVAAWVSKCLACIKGRSRPTKVEARAVKCGAETCWQEVSVDCEGPNREDREGHRYSLTFFDCLSHAVLLEPMRSLTHAEVRRAFVRCVLRSRTMPSLVRSDRGAEFKNALMAELSVMLGAEWRFSAPLRPCELGANERVHQEVQKVLGAVVRQVGSTVGDTWSDWLVVAEYVIDNTPGPHGYTPRDLERSWSLAHPLEKDVLRDALEFEPVTEWARGQFKQFAELSAAVKSHWDKSSAARAKLANRHRRTVDLKPGDRVVWNAPKARSEGAGRVPWKPGLTGPWRVKDVRGHRLTLEPVPDVPGGTFSGARGPMEAHAEDCILVPPDAEAALPREPVVFDDEDAEGGEVSRPSLGQQVAGEAKQVEFTLTRRGRDFILRLGERVAYHGARGGPKSCRLGRVTQVDQARAQVGVHRYLPEVSGVRIKWVLAYLKEDGSMTASEGSRPALETVSVKEVITKVDLNKDGVLAASSARKLDKAGYSLQERTAVVAPVEGVRGGFDLADAFSKILVAEERPQAPASAEFLSVKKWAGAHLPKECLDVLEVSWGEPVLSRAARQKGYSVGPAIVHSGEAYGARWDLLQGTHIAALNGAMDLLRPRLLVVSLLGKSVPQHLFQFVVDRAVQRKEFLAVCFTAEDGEWKPWTFKGWGRCFGTLSEPNFPWGFVRADNCQFVWAAGKGGPLAEKHCFWLSDFSLSPAGLRCGKPDALGNVPHDHGKEKAISYNLQGAAICAALPDIGLRGGADSTPEGIKSLPAAAGSAPAPPQPVPEMPLPDVRSGEDISPAERAKLDKEVESYAQEMEAFWKAKADARDWDSVRANLEVYALAGEKVTEDPRRTEAYRDLVWEGLKVEPGPTRPGLTAADVAAIKEVVRRKAAGFWAEGTTRTTVRKFAHDCIPTGPPVSSQPHALKGEAAQWVDDRLEEEVQRGQLVRGPSAWGSAPFPTKEMPNHKRARKRRLVVDYRRVNARVKRSTYYCRRSTDVLAAAVGSIWYTFVDAVSGFNQIRNTKRAREVLAIVARSGKYLPVGLTFGPVNGPDDFNFVVDRAYAPGKGRRLRYTKEWIAYVDDLTVRTGRVVDGKFYTDSAADQAVREACAKGSSQAAPQSPESAMEALGFKPKPPPHDAARSDTNHPTRASFVRLVVSASAGFSRWAESQKGGQKGGDGHRAPRPGSRGGGSSRREPTPKGGGRQAPRGRSDWSPRDWNRGGGSSRRDQTPRGRGQPSHRGRRERMSPGEDLQRKIVRALRHGEFGFRGSFERGGYLSIDSLKEAFGGGEDVWSEAFRLDRRAKKTRLDYGRPGYLRALQGHSSDCGHELPYMAAPLDASAVADLQRSHGKYIYHGTDIHVVEGIVSRGLLPGGGPGGRLANHFVVGTMPTQWSDARGFRRGSNTVVQCDLEVLGRAGVRLFQGADGVLLADTVPPEAIFRILGADNKRGAYTEVLAEIGTDRMLHLVRDFRAEAVEAAAAAMDDSAAAAGSADVAGPAAPGEGAGADEADTEESSSGSDLPDTTAPAAAKAEERSGAAEAARSERSAAGDDVDMGDVMSEAAASDPTLTIGDLVDKTSEKLKFMAGYMEGAARMVRAEGLESARAGAEHRRVLEHAEDLLRRSEEFLEQQGVEAGAAASGAPPSGSAALDRDARLLGDIDAFMGKAEAEARDEPMADASKEERSTSEELVPDDPESLYYRAHQSASRVPRQFKAASHVALPPGIMAAMTEEAPDMPNEESDGTFVCPDCDVRPDSVVRWHLHRAACHNVPLSKAIFPPPSAMDSYRQDFRGQWFRLSREGLFFEITEAHRARAARNLGQDVVLPLLVKGDKIRLKDGTCLRYGEGFEEESEPEADPVTTTGGGSRVPRGIEMRDDPDEQEQVRRLRERGSGSSAPVTPPKAKPRKGGRNKVSAFAEPSGTPPRPPTGPRAEARAARLESEAPEAASSGGAPAAPEAPEPRNQPIVFNRRQFYRWGSWICYFCGGVNPPESDDCFYQPAGGPFEGARCGSKRATGQWCPDDNIQPWSAPEDWRRTWSAERLRDYEDSISDEACRDDDHIAEVFTSRMQEIAERKAAKAERKHEAMAAIKASLTLGGWLCPGCDRWNLSFRDLCYKCNGKRTAAGVLSRGIPDPRRHDGDRAESDSDDSVGLHVQREEQEQLEAMMRPFLRSTRTKRGSGSKKRGHPSGGTPSRGGGKGKKGKGRAGAAAWLGVGVVAATCRGTGLVRGPALSSLPPRPVGRAAPHRFAAFGRSRSDFVAGTARAATSYTWALARRVLNRLAHICTGNISAWAGVAAALAAPVLFSVQRGSVGVVDDTLAAVAQQSADLIHEVGTEAARTVQVAGRALSVITLILCAAATWFVARAVLNRLIHALKGNTLPAVLVELVGGEATFAVEGKRSRAMHKVWIRLDSRQSACGCRAYLQEGTCGHCDAAVQAAVHMGLVRPEQAATAPEGSHPAELSSRVIAKGLAALPDRECFSGLAAKSRELSCLSGLLKRGGSSPGARAGTTVALSVPAPAAAIAAQGPRRNKAPRADSTSRGGQEIAYLAGDAYIAAGISVLATAKSRDKVMLRAYSFDAPSVLEALEAAVARGASCSLIADASQCSKTKLQWQSLKRVATAGVSVRLATGRSVRDAYVSDGRGAAVGAGLKGLHHAKALLVISDKTAELVVGSLNWSTSSKANSECGLRLAVASDAPVVTDFVRDFEAVFAGAALLDEFKPAAPKGAAASSSARQGVPTLTV</sequence>
<feature type="compositionally biased region" description="Pro residues" evidence="11">
    <location>
        <begin position="2556"/>
        <end position="2565"/>
    </location>
</feature>
<dbReference type="Gene3D" id="3.30.870.10">
    <property type="entry name" value="Endonuclease Chain A"/>
    <property type="match status" value="1"/>
</dbReference>
<feature type="region of interest" description="Disordered" evidence="11">
    <location>
        <begin position="2946"/>
        <end position="3031"/>
    </location>
</feature>
<keyword evidence="8 10" id="KW-0862">Zinc</keyword>
<organism evidence="14 15">
    <name type="scientific">Symbiodinium microadriaticum</name>
    <name type="common">Dinoflagellate</name>
    <name type="synonym">Zooxanthella microadriatica</name>
    <dbReference type="NCBI Taxonomy" id="2951"/>
    <lineage>
        <taxon>Eukaryota</taxon>
        <taxon>Sar</taxon>
        <taxon>Alveolata</taxon>
        <taxon>Dinophyceae</taxon>
        <taxon>Suessiales</taxon>
        <taxon>Symbiodiniaceae</taxon>
        <taxon>Symbiodinium</taxon>
    </lineage>
</organism>
<dbReference type="Pfam" id="PF17921">
    <property type="entry name" value="Integrase_H2C2"/>
    <property type="match status" value="1"/>
</dbReference>
<dbReference type="Gene3D" id="1.10.340.70">
    <property type="match status" value="1"/>
</dbReference>
<feature type="compositionally biased region" description="Basic and acidic residues" evidence="11">
    <location>
        <begin position="3911"/>
        <end position="3923"/>
    </location>
</feature>
<name>A0A1Q9CNW9_SYMMI</name>
<feature type="compositionally biased region" description="Gly residues" evidence="11">
    <location>
        <begin position="198"/>
        <end position="209"/>
    </location>
</feature>
<dbReference type="InterPro" id="IPR043502">
    <property type="entry name" value="DNA/RNA_pol_sf"/>
</dbReference>
<dbReference type="OrthoDB" id="2202254at2759"/>
<dbReference type="Gene3D" id="4.10.1000.10">
    <property type="entry name" value="Zinc finger, CCCH-type"/>
    <property type="match status" value="1"/>
</dbReference>
<feature type="domain" description="Integrase catalytic" evidence="13">
    <location>
        <begin position="1810"/>
        <end position="1987"/>
    </location>
</feature>
<dbReference type="GO" id="GO:0003964">
    <property type="term" value="F:RNA-directed DNA polymerase activity"/>
    <property type="evidence" value="ECO:0007669"/>
    <property type="project" value="UniProtKB-KW"/>
</dbReference>
<dbReference type="InterPro" id="IPR000571">
    <property type="entry name" value="Znf_CCCH"/>
</dbReference>
<feature type="compositionally biased region" description="Low complexity" evidence="11">
    <location>
        <begin position="3295"/>
        <end position="3310"/>
    </location>
</feature>
<dbReference type="InterPro" id="IPR041373">
    <property type="entry name" value="RT_RNaseH"/>
</dbReference>
<dbReference type="SUPFAM" id="SSF56672">
    <property type="entry name" value="DNA/RNA polymerases"/>
    <property type="match status" value="2"/>
</dbReference>
<dbReference type="SUPFAM" id="SSF56024">
    <property type="entry name" value="Phospholipase D/nuclease"/>
    <property type="match status" value="1"/>
</dbReference>
<evidence type="ECO:0000256" key="6">
    <source>
        <dbReference type="ARBA" id="ARBA00022771"/>
    </source>
</evidence>
<comment type="caution">
    <text evidence="14">The sequence shown here is derived from an EMBL/GenBank/DDBJ whole genome shotgun (WGS) entry which is preliminary data.</text>
</comment>
<dbReference type="Gene3D" id="3.30.70.270">
    <property type="match status" value="1"/>
</dbReference>
<dbReference type="Proteomes" id="UP000186817">
    <property type="component" value="Unassembled WGS sequence"/>
</dbReference>
<feature type="compositionally biased region" description="Basic and acidic residues" evidence="11">
    <location>
        <begin position="3311"/>
        <end position="3329"/>
    </location>
</feature>
<feature type="compositionally biased region" description="Acidic residues" evidence="11">
    <location>
        <begin position="3626"/>
        <end position="3635"/>
    </location>
</feature>
<evidence type="ECO:0000313" key="15">
    <source>
        <dbReference type="Proteomes" id="UP000186817"/>
    </source>
</evidence>
<evidence type="ECO:0000259" key="13">
    <source>
        <dbReference type="PROSITE" id="PS50994"/>
    </source>
</evidence>
<evidence type="ECO:0000256" key="8">
    <source>
        <dbReference type="ARBA" id="ARBA00022833"/>
    </source>
</evidence>
<evidence type="ECO:0000256" key="9">
    <source>
        <dbReference type="ARBA" id="ARBA00022918"/>
    </source>
</evidence>
<dbReference type="SMART" id="SM00356">
    <property type="entry name" value="ZnF_C3H1"/>
    <property type="match status" value="2"/>
</dbReference>
<dbReference type="InterPro" id="IPR025202">
    <property type="entry name" value="PLD-like_dom"/>
</dbReference>
<gene>
    <name evidence="14" type="primary">pol</name>
    <name evidence="14" type="ORF">AK812_SmicGene34485</name>
</gene>
<keyword evidence="4 10" id="KW-0479">Metal-binding</keyword>
<feature type="compositionally biased region" description="Basic and acidic residues" evidence="11">
    <location>
        <begin position="2915"/>
        <end position="2926"/>
    </location>
</feature>
<dbReference type="SUPFAM" id="SSF53098">
    <property type="entry name" value="Ribonuclease H-like"/>
    <property type="match status" value="1"/>
</dbReference>
<dbReference type="Gene3D" id="3.10.10.10">
    <property type="entry name" value="HIV Type 1 Reverse Transcriptase, subunit A, domain 1"/>
    <property type="match status" value="1"/>
</dbReference>
<evidence type="ECO:0000313" key="14">
    <source>
        <dbReference type="EMBL" id="OLP84614.1"/>
    </source>
</evidence>
<accession>A0A1Q9CNW9</accession>
<dbReference type="PROSITE" id="PS01358">
    <property type="entry name" value="ZF_RANBP2_1"/>
    <property type="match status" value="1"/>
</dbReference>
<feature type="region of interest" description="Disordered" evidence="11">
    <location>
        <begin position="2890"/>
        <end position="2927"/>
    </location>
</feature>
<reference evidence="14 15" key="1">
    <citation type="submission" date="2016-02" db="EMBL/GenBank/DDBJ databases">
        <title>Genome analysis of coral dinoflagellate symbionts highlights evolutionary adaptations to a symbiotic lifestyle.</title>
        <authorList>
            <person name="Aranda M."/>
            <person name="Li Y."/>
            <person name="Liew Y.J."/>
            <person name="Baumgarten S."/>
            <person name="Simakov O."/>
            <person name="Wilson M."/>
            <person name="Piel J."/>
            <person name="Ashoor H."/>
            <person name="Bougouffa S."/>
            <person name="Bajic V.B."/>
            <person name="Ryu T."/>
            <person name="Ravasi T."/>
            <person name="Bayer T."/>
            <person name="Micklem G."/>
            <person name="Kim H."/>
            <person name="Bhak J."/>
            <person name="Lajeunesse T.C."/>
            <person name="Voolstra C.R."/>
        </authorList>
    </citation>
    <scope>NUCLEOTIDE SEQUENCE [LARGE SCALE GENOMIC DNA]</scope>
    <source>
        <strain evidence="14 15">CCMP2467</strain>
    </source>
</reference>
<proteinExistence type="predicted"/>
<dbReference type="EMBL" id="LSRX01001028">
    <property type="protein sequence ID" value="OLP84614.1"/>
    <property type="molecule type" value="Genomic_DNA"/>
</dbReference>
<keyword evidence="3" id="KW-0540">Nuclease</keyword>
<feature type="compositionally biased region" description="Basic residues" evidence="11">
    <location>
        <begin position="3952"/>
        <end position="3965"/>
    </location>
</feature>
<keyword evidence="6 10" id="KW-0863">Zinc-finger</keyword>
<feature type="compositionally biased region" description="Low complexity" evidence="11">
    <location>
        <begin position="3272"/>
        <end position="3282"/>
    </location>
</feature>
<dbReference type="InterPro" id="IPR001584">
    <property type="entry name" value="Integrase_cat-core"/>
</dbReference>
<dbReference type="Pfam" id="PF17917">
    <property type="entry name" value="RT_RNaseH"/>
    <property type="match status" value="1"/>
</dbReference>
<feature type="compositionally biased region" description="Basic and acidic residues" evidence="11">
    <location>
        <begin position="3661"/>
        <end position="3670"/>
    </location>
</feature>
<dbReference type="SUPFAM" id="SSF56399">
    <property type="entry name" value="ADP-ribosylation"/>
    <property type="match status" value="1"/>
</dbReference>
<dbReference type="PROSITE" id="PS50103">
    <property type="entry name" value="ZF_C3H1"/>
    <property type="match status" value="2"/>
</dbReference>
<keyword evidence="5" id="KW-0255">Endonuclease</keyword>
<keyword evidence="9" id="KW-0695">RNA-directed DNA polymerase</keyword>
<evidence type="ECO:0000256" key="3">
    <source>
        <dbReference type="ARBA" id="ARBA00022722"/>
    </source>
</evidence>
<keyword evidence="15" id="KW-1185">Reference proteome</keyword>
<dbReference type="InterPro" id="IPR001876">
    <property type="entry name" value="Znf_RanBP2"/>
</dbReference>
<dbReference type="InterPro" id="IPR002745">
    <property type="entry name" value="Ptrans_KptA/Tpt1"/>
</dbReference>
<evidence type="ECO:0000256" key="2">
    <source>
        <dbReference type="ARBA" id="ARBA00022695"/>
    </source>
</evidence>
<dbReference type="InterPro" id="IPR042081">
    <property type="entry name" value="RNA_2'-PTrans_C"/>
</dbReference>
<dbReference type="Pfam" id="PF13091">
    <property type="entry name" value="PLDc_2"/>
    <property type="match status" value="1"/>
</dbReference>
<feature type="zinc finger region" description="C3H1-type" evidence="10">
    <location>
        <begin position="230"/>
        <end position="258"/>
    </location>
</feature>
<dbReference type="GO" id="GO:0008270">
    <property type="term" value="F:zinc ion binding"/>
    <property type="evidence" value="ECO:0007669"/>
    <property type="project" value="UniProtKB-KW"/>
</dbReference>
<evidence type="ECO:0000256" key="5">
    <source>
        <dbReference type="ARBA" id="ARBA00022759"/>
    </source>
</evidence>
<feature type="zinc finger region" description="C3H1-type" evidence="10">
    <location>
        <begin position="151"/>
        <end position="179"/>
    </location>
</feature>
<feature type="region of interest" description="Disordered" evidence="11">
    <location>
        <begin position="89"/>
        <end position="111"/>
    </location>
</feature>
<feature type="region of interest" description="Disordered" evidence="11">
    <location>
        <begin position="3626"/>
        <end position="3742"/>
    </location>
</feature>
<dbReference type="InterPro" id="IPR036397">
    <property type="entry name" value="RNaseH_sf"/>
</dbReference>
<dbReference type="Gene3D" id="3.30.420.10">
    <property type="entry name" value="Ribonuclease H-like superfamily/Ribonuclease H"/>
    <property type="match status" value="1"/>
</dbReference>
<evidence type="ECO:0000256" key="1">
    <source>
        <dbReference type="ARBA" id="ARBA00022679"/>
    </source>
</evidence>
<evidence type="ECO:0000256" key="10">
    <source>
        <dbReference type="PROSITE-ProRule" id="PRU00723"/>
    </source>
</evidence>
<feature type="compositionally biased region" description="Low complexity" evidence="11">
    <location>
        <begin position="2893"/>
        <end position="2904"/>
    </location>
</feature>
<feature type="domain" description="C3H1-type" evidence="12">
    <location>
        <begin position="151"/>
        <end position="179"/>
    </location>
</feature>
<feature type="domain" description="C3H1-type" evidence="12">
    <location>
        <begin position="230"/>
        <end position="258"/>
    </location>
</feature>
<dbReference type="InterPro" id="IPR043128">
    <property type="entry name" value="Rev_trsase/Diguanyl_cyclase"/>
</dbReference>
<feature type="region of interest" description="Disordered" evidence="11">
    <location>
        <begin position="185"/>
        <end position="231"/>
    </location>
</feature>
<keyword evidence="2" id="KW-0548">Nucleotidyltransferase</keyword>
<evidence type="ECO:0000256" key="11">
    <source>
        <dbReference type="SAM" id="MobiDB-lite"/>
    </source>
</evidence>
<feature type="region of interest" description="Disordered" evidence="11">
    <location>
        <begin position="3272"/>
        <end position="3334"/>
    </location>
</feature>
<evidence type="ECO:0000259" key="12">
    <source>
        <dbReference type="PROSITE" id="PS50103"/>
    </source>
</evidence>
<keyword evidence="1" id="KW-0808">Transferase</keyword>
<feature type="region of interest" description="Disordered" evidence="11">
    <location>
        <begin position="3905"/>
        <end position="3983"/>
    </location>
</feature>
<feature type="compositionally biased region" description="Low complexity" evidence="11">
    <location>
        <begin position="3723"/>
        <end position="3736"/>
    </location>
</feature>
<feature type="compositionally biased region" description="Basic and acidic residues" evidence="11">
    <location>
        <begin position="3448"/>
        <end position="3467"/>
    </location>
</feature>
<feature type="compositionally biased region" description="Basic and acidic residues" evidence="11">
    <location>
        <begin position="2989"/>
        <end position="3011"/>
    </location>
</feature>